<evidence type="ECO:0000256" key="8">
    <source>
        <dbReference type="RuleBase" id="RU003968"/>
    </source>
</evidence>
<feature type="domain" description="Glucose-methanol-choline oxidoreductase N-terminal" evidence="9">
    <location>
        <begin position="94"/>
        <end position="117"/>
    </location>
</feature>
<dbReference type="OrthoDB" id="269227at2759"/>
<dbReference type="PIRSF" id="PIRSF000137">
    <property type="entry name" value="Alcohol_oxidase"/>
    <property type="match status" value="1"/>
</dbReference>
<dbReference type="AlphaFoldDB" id="A0A2S6CAC2"/>
<feature type="domain" description="Glucose-methanol-choline oxidoreductase N-terminal" evidence="10">
    <location>
        <begin position="262"/>
        <end position="276"/>
    </location>
</feature>
<dbReference type="Gene3D" id="3.30.560.10">
    <property type="entry name" value="Glucose Oxidase, domain 3"/>
    <property type="match status" value="2"/>
</dbReference>
<dbReference type="PROSITE" id="PS00624">
    <property type="entry name" value="GMC_OXRED_2"/>
    <property type="match status" value="1"/>
</dbReference>
<evidence type="ECO:0000256" key="3">
    <source>
        <dbReference type="ARBA" id="ARBA00022630"/>
    </source>
</evidence>
<feature type="active site" description="Proton donor" evidence="6">
    <location>
        <position position="491"/>
    </location>
</feature>
<dbReference type="GO" id="GO:0016614">
    <property type="term" value="F:oxidoreductase activity, acting on CH-OH group of donors"/>
    <property type="evidence" value="ECO:0007669"/>
    <property type="project" value="InterPro"/>
</dbReference>
<feature type="binding site" evidence="7">
    <location>
        <begin position="26"/>
        <end position="27"/>
    </location>
    <ligand>
        <name>FAD</name>
        <dbReference type="ChEBI" id="CHEBI:57692"/>
    </ligand>
</feature>
<gene>
    <name evidence="11" type="ORF">CBER1_08716</name>
</gene>
<evidence type="ECO:0000313" key="11">
    <source>
        <dbReference type="EMBL" id="PPJ56692.1"/>
    </source>
</evidence>
<evidence type="ECO:0000256" key="1">
    <source>
        <dbReference type="ARBA" id="ARBA00001974"/>
    </source>
</evidence>
<accession>A0A2S6CAC2</accession>
<evidence type="ECO:0000259" key="9">
    <source>
        <dbReference type="PROSITE" id="PS00623"/>
    </source>
</evidence>
<name>A0A2S6CAC2_9PEZI</name>
<dbReference type="PROSITE" id="PS00623">
    <property type="entry name" value="GMC_OXRED_1"/>
    <property type="match status" value="1"/>
</dbReference>
<keyword evidence="3 8" id="KW-0285">Flavoprotein</keyword>
<feature type="active site" description="Proton acceptor" evidence="6">
    <location>
        <position position="534"/>
    </location>
</feature>
<comment type="caution">
    <text evidence="11">The sequence shown here is derived from an EMBL/GenBank/DDBJ whole genome shotgun (WGS) entry which is preliminary data.</text>
</comment>
<evidence type="ECO:0000256" key="4">
    <source>
        <dbReference type="ARBA" id="ARBA00022827"/>
    </source>
</evidence>
<dbReference type="Pfam" id="PF05199">
    <property type="entry name" value="GMC_oxred_C"/>
    <property type="match status" value="1"/>
</dbReference>
<keyword evidence="12" id="KW-1185">Reference proteome</keyword>
<evidence type="ECO:0000256" key="6">
    <source>
        <dbReference type="PIRSR" id="PIRSR000137-1"/>
    </source>
</evidence>
<organism evidence="11 12">
    <name type="scientific">Cercospora berteroae</name>
    <dbReference type="NCBI Taxonomy" id="357750"/>
    <lineage>
        <taxon>Eukaryota</taxon>
        <taxon>Fungi</taxon>
        <taxon>Dikarya</taxon>
        <taxon>Ascomycota</taxon>
        <taxon>Pezizomycotina</taxon>
        <taxon>Dothideomycetes</taxon>
        <taxon>Dothideomycetidae</taxon>
        <taxon>Mycosphaerellales</taxon>
        <taxon>Mycosphaerellaceae</taxon>
        <taxon>Cercospora</taxon>
    </lineage>
</organism>
<dbReference type="InterPro" id="IPR036188">
    <property type="entry name" value="FAD/NAD-bd_sf"/>
</dbReference>
<protein>
    <recommendedName>
        <fullName evidence="9 10">Glucose-methanol-choline oxidoreductase N-terminal domain-containing protein</fullName>
    </recommendedName>
</protein>
<dbReference type="GO" id="GO:0050660">
    <property type="term" value="F:flavin adenine dinucleotide binding"/>
    <property type="evidence" value="ECO:0007669"/>
    <property type="project" value="InterPro"/>
</dbReference>
<evidence type="ECO:0000256" key="2">
    <source>
        <dbReference type="ARBA" id="ARBA00010790"/>
    </source>
</evidence>
<dbReference type="InterPro" id="IPR007867">
    <property type="entry name" value="GMC_OxRtase_C"/>
</dbReference>
<reference evidence="12" key="1">
    <citation type="journal article" date="2017" name="bioRxiv">
        <title>Conservation of a gene cluster reveals novel cercosporin biosynthetic mechanisms and extends production to the genus Colletotrichum.</title>
        <authorList>
            <person name="de Jonge R."/>
            <person name="Ebert M.K."/>
            <person name="Huitt-Roehl C.R."/>
            <person name="Pal P."/>
            <person name="Suttle J.C."/>
            <person name="Spanner R.E."/>
            <person name="Neubauer J.D."/>
            <person name="Jurick W.M.II."/>
            <person name="Stott K.A."/>
            <person name="Secor G.A."/>
            <person name="Thomma B.P.H.J."/>
            <person name="Van de Peer Y."/>
            <person name="Townsend C.A."/>
            <person name="Bolton M.D."/>
        </authorList>
    </citation>
    <scope>NUCLEOTIDE SEQUENCE [LARGE SCALE GENOMIC DNA]</scope>
    <source>
        <strain evidence="12">CBS538.71</strain>
    </source>
</reference>
<dbReference type="PANTHER" id="PTHR11552:SF201">
    <property type="entry name" value="GLUCOSE-METHANOL-CHOLINE OXIDOREDUCTASE N-TERMINAL DOMAIN-CONTAINING PROTEIN"/>
    <property type="match status" value="1"/>
</dbReference>
<dbReference type="PANTHER" id="PTHR11552">
    <property type="entry name" value="GLUCOSE-METHANOL-CHOLINE GMC OXIDOREDUCTASE"/>
    <property type="match status" value="1"/>
</dbReference>
<comment type="cofactor">
    <cofactor evidence="1 7">
        <name>FAD</name>
        <dbReference type="ChEBI" id="CHEBI:57692"/>
    </cofactor>
</comment>
<evidence type="ECO:0000313" key="12">
    <source>
        <dbReference type="Proteomes" id="UP000237631"/>
    </source>
</evidence>
<dbReference type="SUPFAM" id="SSF54373">
    <property type="entry name" value="FAD-linked reductases, C-terminal domain"/>
    <property type="match status" value="1"/>
</dbReference>
<keyword evidence="4 7" id="KW-0274">FAD</keyword>
<dbReference type="STRING" id="357750.A0A2S6CAC2"/>
<evidence type="ECO:0000259" key="10">
    <source>
        <dbReference type="PROSITE" id="PS00624"/>
    </source>
</evidence>
<dbReference type="SMR" id="A0A2S6CAC2"/>
<feature type="binding site" evidence="7">
    <location>
        <position position="222"/>
    </location>
    <ligand>
        <name>FAD</name>
        <dbReference type="ChEBI" id="CHEBI:57692"/>
    </ligand>
</feature>
<evidence type="ECO:0000256" key="5">
    <source>
        <dbReference type="ARBA" id="ARBA00023002"/>
    </source>
</evidence>
<dbReference type="InterPro" id="IPR027424">
    <property type="entry name" value="Glucose_Oxidase_domain_2"/>
</dbReference>
<dbReference type="InterPro" id="IPR000172">
    <property type="entry name" value="GMC_OxRdtase_N"/>
</dbReference>
<keyword evidence="5" id="KW-0560">Oxidoreductase</keyword>
<dbReference type="Pfam" id="PF00732">
    <property type="entry name" value="GMC_oxred_N"/>
    <property type="match status" value="2"/>
</dbReference>
<evidence type="ECO:0000256" key="7">
    <source>
        <dbReference type="PIRSR" id="PIRSR000137-2"/>
    </source>
</evidence>
<sequence>MVSNIVEDADCLTGHTFDYIVVGGGTTGITVAARLSENAHIRELVIESGFFESHRDPEVRNLTCYGRQFGTSMDHVFTTQPQRVDNRVHHINSGNGLGGSTLINGGAWTRPAKAQIDSWQSVFGNDGWTWDELLPHMKKVENVRPPLPSNRQPYDNNIHGDTGAVQVGPFDTGNAESPIIEAFVQVGRDRKFPLHNDLSSGNPRGISKFPLGSVKILVGQFVGKVLFDTTSSVPTAIGVEYGRYRGSHTEVRASIEVILAAGALVSPLILEQSGIGLLRVLSDAGIEQIVDLPIGLNHQDQANTNIVNLPTEDAIGDGQIAFFASLDETFGDLAPKVRALLHDDAVLQQWAEQVVSSGGSQDASALLKQYKNYIDHVENHDIAISELLLDTWGEFGFSVWNLLPFGRGYIHVRSNDPYLRDYDYNPQFLSIEIDVLAQAAASKLARDLVDSGELAKYRQEELRPGLDDVPKDSGIDAWIRWTKSNYRPNLHALGTCSMMRREMGGVVDNKARVYGVEGLRIVDASILPTQVSSHVMALLYGVADKVATDILSDYRRSSETNGAGI</sequence>
<dbReference type="Proteomes" id="UP000237631">
    <property type="component" value="Unassembled WGS sequence"/>
</dbReference>
<dbReference type="EMBL" id="PNEN01000514">
    <property type="protein sequence ID" value="PPJ56692.1"/>
    <property type="molecule type" value="Genomic_DNA"/>
</dbReference>
<comment type="similarity">
    <text evidence="2 8">Belongs to the GMC oxidoreductase family.</text>
</comment>
<dbReference type="SUPFAM" id="SSF51905">
    <property type="entry name" value="FAD/NAD(P)-binding domain"/>
    <property type="match status" value="1"/>
</dbReference>
<proteinExistence type="inferred from homology"/>
<dbReference type="Gene3D" id="4.10.450.10">
    <property type="entry name" value="Glucose Oxidase, domain 2"/>
    <property type="match status" value="1"/>
</dbReference>
<dbReference type="InterPro" id="IPR012132">
    <property type="entry name" value="GMC_OxRdtase"/>
</dbReference>
<dbReference type="Gene3D" id="3.50.50.60">
    <property type="entry name" value="FAD/NAD(P)-binding domain"/>
    <property type="match status" value="2"/>
</dbReference>